<comment type="similarity">
    <text evidence="1">Belongs to the protein disulfide isomerase family.</text>
</comment>
<evidence type="ECO:0000313" key="5">
    <source>
        <dbReference type="EMBL" id="EAX88571.1"/>
    </source>
</evidence>
<evidence type="ECO:0000256" key="3">
    <source>
        <dbReference type="SAM" id="Phobius"/>
    </source>
</evidence>
<dbReference type="InParanoid" id="A2G2P8"/>
<evidence type="ECO:0000313" key="6">
    <source>
        <dbReference type="Proteomes" id="UP000001542"/>
    </source>
</evidence>
<dbReference type="AlphaFoldDB" id="A2G2P8"/>
<accession>A2G2P8</accession>
<gene>
    <name evidence="5" type="ORF">TVAG_414880</name>
</gene>
<dbReference type="Pfam" id="PF00085">
    <property type="entry name" value="Thioredoxin"/>
    <property type="match status" value="1"/>
</dbReference>
<sequence>MIHAVLDKSNFSNYVSQHSDKPIIAMLHMNWCGHCKHAHPFFNEMQNYFADFEELITTDVECEANREVCSQFSISGYPSYFILYQGKKTNKFCKANYDYMVNYGYEVMEEVYGSNLTQIKDEKYKIDKIPYIEFLEEPNNLTLLNYARYLLRKPEFKTLNAYYRNSTEAGPNGTLIYHFSSTNSIKCKDPLTFQNVINFLLKFTSDIREEWDFKSILESQKLFSIYIPRTSMDNLFYRKCANHFSRISTFGHSKSVGTKIVASKFGLSNKELPAIVVFDPNTKKFAKFAKSSNITELEQFYQSITDGKANEENYNLDDSIFDVISQSNLAIISLSLSIGIIIVGVLFYTYNCALGNLKKMD</sequence>
<dbReference type="EMBL" id="DS114294">
    <property type="protein sequence ID" value="EAX88571.1"/>
    <property type="molecule type" value="Genomic_DNA"/>
</dbReference>
<keyword evidence="6" id="KW-1185">Reference proteome</keyword>
<name>A2G2P8_TRIV3</name>
<keyword evidence="3" id="KW-1133">Transmembrane helix</keyword>
<reference evidence="5" key="1">
    <citation type="submission" date="2006-10" db="EMBL/GenBank/DDBJ databases">
        <authorList>
            <person name="Amadeo P."/>
            <person name="Zhao Q."/>
            <person name="Wortman J."/>
            <person name="Fraser-Liggett C."/>
            <person name="Carlton J."/>
        </authorList>
    </citation>
    <scope>NUCLEOTIDE SEQUENCE</scope>
    <source>
        <strain evidence="5">G3</strain>
    </source>
</reference>
<evidence type="ECO:0000259" key="4">
    <source>
        <dbReference type="PROSITE" id="PS51352"/>
    </source>
</evidence>
<protein>
    <recommendedName>
        <fullName evidence="4">Thioredoxin domain-containing protein</fullName>
    </recommendedName>
</protein>
<dbReference type="CDD" id="cd02961">
    <property type="entry name" value="PDI_a_family"/>
    <property type="match status" value="1"/>
</dbReference>
<dbReference type="VEuPathDB" id="TrichDB:TVAGG3_0410760"/>
<dbReference type="InterPro" id="IPR013766">
    <property type="entry name" value="Thioredoxin_domain"/>
</dbReference>
<feature type="transmembrane region" description="Helical" evidence="3">
    <location>
        <begin position="329"/>
        <end position="350"/>
    </location>
</feature>
<dbReference type="InterPro" id="IPR051063">
    <property type="entry name" value="PDI"/>
</dbReference>
<dbReference type="GO" id="GO:0005783">
    <property type="term" value="C:endoplasmic reticulum"/>
    <property type="evidence" value="ECO:0000318"/>
    <property type="project" value="GO_Central"/>
</dbReference>
<dbReference type="GO" id="GO:0003756">
    <property type="term" value="F:protein disulfide isomerase activity"/>
    <property type="evidence" value="ECO:0000318"/>
    <property type="project" value="GO_Central"/>
</dbReference>
<organism evidence="5 6">
    <name type="scientific">Trichomonas vaginalis (strain ATCC PRA-98 / G3)</name>
    <dbReference type="NCBI Taxonomy" id="412133"/>
    <lineage>
        <taxon>Eukaryota</taxon>
        <taxon>Metamonada</taxon>
        <taxon>Parabasalia</taxon>
        <taxon>Trichomonadida</taxon>
        <taxon>Trichomonadidae</taxon>
        <taxon>Trichomonas</taxon>
    </lineage>
</organism>
<keyword evidence="2" id="KW-0732">Signal</keyword>
<evidence type="ECO:0000256" key="1">
    <source>
        <dbReference type="ARBA" id="ARBA00006347"/>
    </source>
</evidence>
<dbReference type="SUPFAM" id="SSF52833">
    <property type="entry name" value="Thioredoxin-like"/>
    <property type="match status" value="1"/>
</dbReference>
<dbReference type="Gene3D" id="3.40.30.10">
    <property type="entry name" value="Glutaredoxin"/>
    <property type="match status" value="2"/>
</dbReference>
<dbReference type="OrthoDB" id="71336at2759"/>
<dbReference type="VEuPathDB" id="TrichDB:TVAG_414880"/>
<dbReference type="InterPro" id="IPR036249">
    <property type="entry name" value="Thioredoxin-like_sf"/>
</dbReference>
<proteinExistence type="inferred from homology"/>
<dbReference type="PANTHER" id="PTHR45672:SF3">
    <property type="entry name" value="THIOREDOXIN DOMAIN-CONTAINING PROTEIN 5"/>
    <property type="match status" value="1"/>
</dbReference>
<keyword evidence="3" id="KW-0812">Transmembrane</keyword>
<dbReference type="PROSITE" id="PS51352">
    <property type="entry name" value="THIOREDOXIN_2"/>
    <property type="match status" value="1"/>
</dbReference>
<dbReference type="GO" id="GO:0006457">
    <property type="term" value="P:protein folding"/>
    <property type="evidence" value="ECO:0000318"/>
    <property type="project" value="GO_Central"/>
</dbReference>
<dbReference type="PANTHER" id="PTHR45672">
    <property type="entry name" value="PROTEIN DISULFIDE-ISOMERASE C17H9.14C-RELATED"/>
    <property type="match status" value="1"/>
</dbReference>
<keyword evidence="3" id="KW-0472">Membrane</keyword>
<dbReference type="SMR" id="A2G2P8"/>
<dbReference type="Proteomes" id="UP000001542">
    <property type="component" value="Unassembled WGS sequence"/>
</dbReference>
<reference evidence="5" key="2">
    <citation type="journal article" date="2007" name="Science">
        <title>Draft genome sequence of the sexually transmitted pathogen Trichomonas vaginalis.</title>
        <authorList>
            <person name="Carlton J.M."/>
            <person name="Hirt R.P."/>
            <person name="Silva J.C."/>
            <person name="Delcher A.L."/>
            <person name="Schatz M."/>
            <person name="Zhao Q."/>
            <person name="Wortman J.R."/>
            <person name="Bidwell S.L."/>
            <person name="Alsmark U.C.M."/>
            <person name="Besteiro S."/>
            <person name="Sicheritz-Ponten T."/>
            <person name="Noel C.J."/>
            <person name="Dacks J.B."/>
            <person name="Foster P.G."/>
            <person name="Simillion C."/>
            <person name="Van de Peer Y."/>
            <person name="Miranda-Saavedra D."/>
            <person name="Barton G.J."/>
            <person name="Westrop G.D."/>
            <person name="Mueller S."/>
            <person name="Dessi D."/>
            <person name="Fiori P.L."/>
            <person name="Ren Q."/>
            <person name="Paulsen I."/>
            <person name="Zhang H."/>
            <person name="Bastida-Corcuera F.D."/>
            <person name="Simoes-Barbosa A."/>
            <person name="Brown M.T."/>
            <person name="Hayes R.D."/>
            <person name="Mukherjee M."/>
            <person name="Okumura C.Y."/>
            <person name="Schneider R."/>
            <person name="Smith A.J."/>
            <person name="Vanacova S."/>
            <person name="Villalvazo M."/>
            <person name="Haas B.J."/>
            <person name="Pertea M."/>
            <person name="Feldblyum T.V."/>
            <person name="Utterback T.R."/>
            <person name="Shu C.L."/>
            <person name="Osoegawa K."/>
            <person name="de Jong P.J."/>
            <person name="Hrdy I."/>
            <person name="Horvathova L."/>
            <person name="Zubacova Z."/>
            <person name="Dolezal P."/>
            <person name="Malik S.B."/>
            <person name="Logsdon J.M. Jr."/>
            <person name="Henze K."/>
            <person name="Gupta A."/>
            <person name="Wang C.C."/>
            <person name="Dunne R.L."/>
            <person name="Upcroft J.A."/>
            <person name="Upcroft P."/>
            <person name="White O."/>
            <person name="Salzberg S.L."/>
            <person name="Tang P."/>
            <person name="Chiu C.-H."/>
            <person name="Lee Y.-S."/>
            <person name="Embley T.M."/>
            <person name="Coombs G.H."/>
            <person name="Mottram J.C."/>
            <person name="Tachezy J."/>
            <person name="Fraser-Liggett C.M."/>
            <person name="Johnson P.J."/>
        </authorList>
    </citation>
    <scope>NUCLEOTIDE SEQUENCE [LARGE SCALE GENOMIC DNA]</scope>
    <source>
        <strain evidence="5">G3</strain>
    </source>
</reference>
<dbReference type="RefSeq" id="XP_001301501.1">
    <property type="nucleotide sequence ID" value="XM_001301500.1"/>
</dbReference>
<dbReference type="STRING" id="5722.A2G2P8"/>
<dbReference type="KEGG" id="tva:4746233"/>
<evidence type="ECO:0000256" key="2">
    <source>
        <dbReference type="ARBA" id="ARBA00022729"/>
    </source>
</evidence>
<feature type="domain" description="Thioredoxin" evidence="4">
    <location>
        <begin position="1"/>
        <end position="117"/>
    </location>
</feature>